<protein>
    <submittedName>
        <fullName evidence="2">Ribonuclease H</fullName>
    </submittedName>
</protein>
<reference evidence="2 3" key="2">
    <citation type="journal article" date="2017" name="Front. Plant Sci.">
        <title>Gene Classification and Mining of Molecular Markers Useful in Red Clover (Trifolium pratense) Breeding.</title>
        <authorList>
            <person name="Istvanek J."/>
            <person name="Dluhosova J."/>
            <person name="Dluhos P."/>
            <person name="Patkova L."/>
            <person name="Nedelnik J."/>
            <person name="Repkova J."/>
        </authorList>
    </citation>
    <scope>NUCLEOTIDE SEQUENCE [LARGE SCALE GENOMIC DNA]</scope>
    <source>
        <strain evidence="3">cv. Tatra</strain>
        <tissue evidence="2">Young leaves</tissue>
    </source>
</reference>
<dbReference type="GO" id="GO:0004523">
    <property type="term" value="F:RNA-DNA hybrid ribonuclease activity"/>
    <property type="evidence" value="ECO:0007669"/>
    <property type="project" value="InterPro"/>
</dbReference>
<sequence length="178" mass="19452">MVCVSNETIQQFQIVAESHKLATLIDACFHTMTLSDNSPRLISWHPCRTNCMVLNVDGSCLGNPGRAGFGGLIRNGGGEWIVRFSGFLGIANNTLAELMTLYHGLKIARASAYHRFFCYSDSKTVSDLVTKGEGNVCADFLAKLGSTNDDKLSMWESPPNDLKKLISADALRVAYTRA</sequence>
<dbReference type="InterPro" id="IPR044730">
    <property type="entry name" value="RNase_H-like_dom_plant"/>
</dbReference>
<organism evidence="2 3">
    <name type="scientific">Trifolium pratense</name>
    <name type="common">Red clover</name>
    <dbReference type="NCBI Taxonomy" id="57577"/>
    <lineage>
        <taxon>Eukaryota</taxon>
        <taxon>Viridiplantae</taxon>
        <taxon>Streptophyta</taxon>
        <taxon>Embryophyta</taxon>
        <taxon>Tracheophyta</taxon>
        <taxon>Spermatophyta</taxon>
        <taxon>Magnoliopsida</taxon>
        <taxon>eudicotyledons</taxon>
        <taxon>Gunneridae</taxon>
        <taxon>Pentapetalae</taxon>
        <taxon>rosids</taxon>
        <taxon>fabids</taxon>
        <taxon>Fabales</taxon>
        <taxon>Fabaceae</taxon>
        <taxon>Papilionoideae</taxon>
        <taxon>50 kb inversion clade</taxon>
        <taxon>NPAAA clade</taxon>
        <taxon>Hologalegina</taxon>
        <taxon>IRL clade</taxon>
        <taxon>Trifolieae</taxon>
        <taxon>Trifolium</taxon>
    </lineage>
</organism>
<dbReference type="AlphaFoldDB" id="A0A2K3LXW3"/>
<evidence type="ECO:0000313" key="3">
    <source>
        <dbReference type="Proteomes" id="UP000236291"/>
    </source>
</evidence>
<dbReference type="Gene3D" id="3.30.420.10">
    <property type="entry name" value="Ribonuclease H-like superfamily/Ribonuclease H"/>
    <property type="match status" value="1"/>
</dbReference>
<dbReference type="PANTHER" id="PTHR47723:SF19">
    <property type="entry name" value="POLYNUCLEOTIDYL TRANSFERASE, RIBONUCLEASE H-LIKE SUPERFAMILY PROTEIN"/>
    <property type="match status" value="1"/>
</dbReference>
<dbReference type="PANTHER" id="PTHR47723">
    <property type="entry name" value="OS05G0353850 PROTEIN"/>
    <property type="match status" value="1"/>
</dbReference>
<dbReference type="Pfam" id="PF13456">
    <property type="entry name" value="RVT_3"/>
    <property type="match status" value="1"/>
</dbReference>
<accession>A0A2K3LXW3</accession>
<evidence type="ECO:0000259" key="1">
    <source>
        <dbReference type="PROSITE" id="PS50879"/>
    </source>
</evidence>
<comment type="caution">
    <text evidence="2">The sequence shown here is derived from an EMBL/GenBank/DDBJ whole genome shotgun (WGS) entry which is preliminary data.</text>
</comment>
<dbReference type="CDD" id="cd06222">
    <property type="entry name" value="RNase_H_like"/>
    <property type="match status" value="1"/>
</dbReference>
<name>A0A2K3LXW3_TRIPR</name>
<dbReference type="STRING" id="57577.A0A2K3LXW3"/>
<evidence type="ECO:0000313" key="2">
    <source>
        <dbReference type="EMBL" id="PNX83362.1"/>
    </source>
</evidence>
<dbReference type="InterPro" id="IPR053151">
    <property type="entry name" value="RNase_H-like"/>
</dbReference>
<reference evidence="2 3" key="1">
    <citation type="journal article" date="2014" name="Am. J. Bot.">
        <title>Genome assembly and annotation for red clover (Trifolium pratense; Fabaceae).</title>
        <authorList>
            <person name="Istvanek J."/>
            <person name="Jaros M."/>
            <person name="Krenek A."/>
            <person name="Repkova J."/>
        </authorList>
    </citation>
    <scope>NUCLEOTIDE SEQUENCE [LARGE SCALE GENOMIC DNA]</scope>
    <source>
        <strain evidence="3">cv. Tatra</strain>
        <tissue evidence="2">Young leaves</tissue>
    </source>
</reference>
<dbReference type="PROSITE" id="PS50879">
    <property type="entry name" value="RNASE_H_1"/>
    <property type="match status" value="1"/>
</dbReference>
<dbReference type="InterPro" id="IPR036397">
    <property type="entry name" value="RNaseH_sf"/>
</dbReference>
<gene>
    <name evidence="2" type="ORF">L195_g039403</name>
</gene>
<dbReference type="Proteomes" id="UP000236291">
    <property type="component" value="Unassembled WGS sequence"/>
</dbReference>
<proteinExistence type="predicted"/>
<feature type="domain" description="RNase H type-1" evidence="1">
    <location>
        <begin position="48"/>
        <end position="178"/>
    </location>
</feature>
<dbReference type="InterPro" id="IPR012337">
    <property type="entry name" value="RNaseH-like_sf"/>
</dbReference>
<dbReference type="EMBL" id="ASHM01043951">
    <property type="protein sequence ID" value="PNX83362.1"/>
    <property type="molecule type" value="Genomic_DNA"/>
</dbReference>
<dbReference type="SUPFAM" id="SSF53098">
    <property type="entry name" value="Ribonuclease H-like"/>
    <property type="match status" value="1"/>
</dbReference>
<dbReference type="InterPro" id="IPR002156">
    <property type="entry name" value="RNaseH_domain"/>
</dbReference>
<dbReference type="GO" id="GO:0003676">
    <property type="term" value="F:nucleic acid binding"/>
    <property type="evidence" value="ECO:0007669"/>
    <property type="project" value="InterPro"/>
</dbReference>